<protein>
    <recommendedName>
        <fullName evidence="10">Glucokinase</fullName>
        <ecNumber evidence="10">2.7.1.2</ecNumber>
    </recommendedName>
    <alternativeName>
        <fullName evidence="10">Glucose kinase</fullName>
    </alternativeName>
</protein>
<evidence type="ECO:0000256" key="4">
    <source>
        <dbReference type="ARBA" id="ARBA00023015"/>
    </source>
</evidence>
<keyword evidence="10" id="KW-0547">Nucleotide-binding</keyword>
<dbReference type="PANTHER" id="PTHR47690:SF1">
    <property type="entry name" value="GLUCOKINASE"/>
    <property type="match status" value="1"/>
</dbReference>
<dbReference type="SUPFAM" id="SSF53067">
    <property type="entry name" value="Actin-like ATPase domain"/>
    <property type="match status" value="1"/>
</dbReference>
<evidence type="ECO:0000256" key="6">
    <source>
        <dbReference type="ARBA" id="ARBA00023152"/>
    </source>
</evidence>
<gene>
    <name evidence="10" type="primary">glk</name>
    <name evidence="13" type="ORF">ACFFJK_15605</name>
</gene>
<dbReference type="CDD" id="cd05013">
    <property type="entry name" value="SIS_RpiR"/>
    <property type="match status" value="1"/>
</dbReference>
<dbReference type="PANTHER" id="PTHR47690">
    <property type="entry name" value="GLUCOKINASE"/>
    <property type="match status" value="1"/>
</dbReference>
<keyword evidence="8" id="KW-0511">Multifunctional enzyme</keyword>
<dbReference type="PROSITE" id="PS51071">
    <property type="entry name" value="HTH_RPIR"/>
    <property type="match status" value="1"/>
</dbReference>
<dbReference type="InterPro" id="IPR043129">
    <property type="entry name" value="ATPase_NBD"/>
</dbReference>
<comment type="catalytic activity">
    <reaction evidence="9 10">
        <text>D-glucose + ATP = D-glucose 6-phosphate + ADP + H(+)</text>
        <dbReference type="Rhea" id="RHEA:17825"/>
        <dbReference type="ChEBI" id="CHEBI:4167"/>
        <dbReference type="ChEBI" id="CHEBI:15378"/>
        <dbReference type="ChEBI" id="CHEBI:30616"/>
        <dbReference type="ChEBI" id="CHEBI:61548"/>
        <dbReference type="ChEBI" id="CHEBI:456216"/>
        <dbReference type="EC" id="2.7.1.2"/>
    </reaction>
</comment>
<comment type="subcellular location">
    <subcellularLocation>
        <location evidence="10">Cytoplasm</location>
    </subcellularLocation>
</comment>
<keyword evidence="10" id="KW-0067">ATP-binding</keyword>
<keyword evidence="10" id="KW-0963">Cytoplasm</keyword>
<dbReference type="Gene3D" id="3.40.367.20">
    <property type="match status" value="1"/>
</dbReference>
<evidence type="ECO:0000256" key="5">
    <source>
        <dbReference type="ARBA" id="ARBA00023125"/>
    </source>
</evidence>
<dbReference type="Pfam" id="PF02685">
    <property type="entry name" value="Glucokinase"/>
    <property type="match status" value="1"/>
</dbReference>
<keyword evidence="6 10" id="KW-0324">Glycolysis</keyword>
<dbReference type="InterPro" id="IPR046348">
    <property type="entry name" value="SIS_dom_sf"/>
</dbReference>
<comment type="caution">
    <text evidence="10">Lacks conserved residue(s) required for the propagation of feature annotation.</text>
</comment>
<evidence type="ECO:0000256" key="1">
    <source>
        <dbReference type="ARBA" id="ARBA00007693"/>
    </source>
</evidence>
<evidence type="ECO:0000256" key="9">
    <source>
        <dbReference type="ARBA" id="ARBA00049060"/>
    </source>
</evidence>
<reference evidence="13 14" key="1">
    <citation type="submission" date="2024-09" db="EMBL/GenBank/DDBJ databases">
        <authorList>
            <person name="Sun Q."/>
            <person name="Mori K."/>
        </authorList>
    </citation>
    <scope>NUCLEOTIDE SEQUENCE [LARGE SCALE GENOMIC DNA]</scope>
    <source>
        <strain evidence="13 14">CCM 7792</strain>
    </source>
</reference>
<feature type="domain" description="HTH rpiR-type" evidence="11">
    <location>
        <begin position="354"/>
        <end position="430"/>
    </location>
</feature>
<dbReference type="Gene3D" id="1.10.10.10">
    <property type="entry name" value="Winged helix-like DNA-binding domain superfamily/Winged helix DNA-binding domain"/>
    <property type="match status" value="1"/>
</dbReference>
<dbReference type="Pfam" id="PF01380">
    <property type="entry name" value="SIS"/>
    <property type="match status" value="1"/>
</dbReference>
<dbReference type="InterPro" id="IPR003836">
    <property type="entry name" value="Glucokinase"/>
</dbReference>
<evidence type="ECO:0000256" key="3">
    <source>
        <dbReference type="ARBA" id="ARBA00022777"/>
    </source>
</evidence>
<keyword evidence="4" id="KW-0805">Transcription regulation</keyword>
<evidence type="ECO:0000259" key="12">
    <source>
        <dbReference type="PROSITE" id="PS51464"/>
    </source>
</evidence>
<keyword evidence="14" id="KW-1185">Reference proteome</keyword>
<dbReference type="InterPro" id="IPR035472">
    <property type="entry name" value="RpiR-like_SIS"/>
</dbReference>
<dbReference type="SUPFAM" id="SSF53697">
    <property type="entry name" value="SIS domain"/>
    <property type="match status" value="1"/>
</dbReference>
<dbReference type="NCBIfam" id="NF001416">
    <property type="entry name" value="PRK00292.1-3"/>
    <property type="match status" value="1"/>
</dbReference>
<dbReference type="Proteomes" id="UP001589773">
    <property type="component" value="Unassembled WGS sequence"/>
</dbReference>
<dbReference type="HAMAP" id="MF_00524">
    <property type="entry name" value="Glucokinase"/>
    <property type="match status" value="1"/>
</dbReference>
<dbReference type="GO" id="GO:0004340">
    <property type="term" value="F:glucokinase activity"/>
    <property type="evidence" value="ECO:0007669"/>
    <property type="project" value="UniProtKB-EC"/>
</dbReference>
<dbReference type="EC" id="2.7.1.2" evidence="10"/>
<dbReference type="PROSITE" id="PS00356">
    <property type="entry name" value="HTH_LACI_1"/>
    <property type="match status" value="1"/>
</dbReference>
<dbReference type="RefSeq" id="WP_379680349.1">
    <property type="nucleotide sequence ID" value="NZ_JBHLWP010000013.1"/>
</dbReference>
<name>A0ABV6FIH4_9BURK</name>
<evidence type="ECO:0000259" key="11">
    <source>
        <dbReference type="PROSITE" id="PS51071"/>
    </source>
</evidence>
<dbReference type="Gene3D" id="3.30.420.40">
    <property type="match status" value="1"/>
</dbReference>
<keyword evidence="7" id="KW-0804">Transcription</keyword>
<dbReference type="EMBL" id="JBHLWP010000013">
    <property type="protein sequence ID" value="MFC0253324.1"/>
    <property type="molecule type" value="Genomic_DNA"/>
</dbReference>
<keyword evidence="2 10" id="KW-0808">Transferase</keyword>
<evidence type="ECO:0000256" key="7">
    <source>
        <dbReference type="ARBA" id="ARBA00023163"/>
    </source>
</evidence>
<evidence type="ECO:0000313" key="13">
    <source>
        <dbReference type="EMBL" id="MFC0253324.1"/>
    </source>
</evidence>
<dbReference type="PROSITE" id="PS51464">
    <property type="entry name" value="SIS"/>
    <property type="match status" value="1"/>
</dbReference>
<dbReference type="InterPro" id="IPR000281">
    <property type="entry name" value="HTH_RpiR"/>
</dbReference>
<evidence type="ECO:0000256" key="2">
    <source>
        <dbReference type="ARBA" id="ARBA00022679"/>
    </source>
</evidence>
<evidence type="ECO:0000256" key="10">
    <source>
        <dbReference type="HAMAP-Rule" id="MF_00524"/>
    </source>
</evidence>
<keyword evidence="3 10" id="KW-0418">Kinase</keyword>
<proteinExistence type="inferred from homology"/>
<sequence length="634" mass="67726">MGSQGEALTEKLRFADKSARTAFADGPRLLADIGATHARFALQTAPGVFSAVRVLKCEDFDGIVPLLRHYLADHAGIRLHHAALAVANPISGDFVRMTNRDWQFSTDAVRRELGLTTLLIVNDFTALAMAIPGFAREDLMQVGQGTPAANAVVGVLGPGTGLGVSGVIPTADGFVTLGSEGGHVNFAPSDEREFAILQYAWREWQHVSNERLISGPGMEIIYRALAERNGAGGHAVPARKAAEIIAGALDQQDPLCLETLECFCGMLGGAAANLAVTLGAFGGIFIGGGIVPRMGEWFATSPFRARFEAKGRFSSYLAEIPTYVITTPNPAFHGVATILAEHLRGYLGNGGGANTLIERITQLRHELTPAEQRVAALVLEQPRLVLNEPIAEIARLADVSQPTVIRFCRSLGFQGLADFKLKFASSLTGSIPVRHSQVRTSDSTHDLSAKVIDNTVSAILRFRDQLDVRALDRAIELVSRAKRVEFFAMGNSRAVALDGQHKFFRFRIPTSLYGDSHLFKLAAELLQPGDVVIAVSNSGCIAELLEAVDIARAAGADVIAISNSQSPLAKKASVCLAVDHAEDSTSFLSMISRILQLLLIDILAVGISVDGQHGGADPAQGNDPRKLLISHLDS</sequence>
<comment type="caution">
    <text evidence="13">The sequence shown here is derived from an EMBL/GenBank/DDBJ whole genome shotgun (WGS) entry which is preliminary data.</text>
</comment>
<dbReference type="NCBIfam" id="TIGR00749">
    <property type="entry name" value="glk"/>
    <property type="match status" value="1"/>
</dbReference>
<accession>A0ABV6FIH4</accession>
<dbReference type="InterPro" id="IPR050201">
    <property type="entry name" value="Bacterial_glucokinase"/>
</dbReference>
<organism evidence="13 14">
    <name type="scientific">Massilia consociata</name>
    <dbReference type="NCBI Taxonomy" id="760117"/>
    <lineage>
        <taxon>Bacteria</taxon>
        <taxon>Pseudomonadati</taxon>
        <taxon>Pseudomonadota</taxon>
        <taxon>Betaproteobacteria</taxon>
        <taxon>Burkholderiales</taxon>
        <taxon>Oxalobacteraceae</taxon>
        <taxon>Telluria group</taxon>
        <taxon>Massilia</taxon>
    </lineage>
</organism>
<comment type="similarity">
    <text evidence="10">Belongs to the bacterial glucokinase family.</text>
</comment>
<comment type="similarity">
    <text evidence="1">In the N-terminal section; belongs to the bacterial glucokinase family.</text>
</comment>
<evidence type="ECO:0000313" key="14">
    <source>
        <dbReference type="Proteomes" id="UP001589773"/>
    </source>
</evidence>
<dbReference type="Pfam" id="PF01418">
    <property type="entry name" value="HTH_6"/>
    <property type="match status" value="1"/>
</dbReference>
<dbReference type="InterPro" id="IPR036388">
    <property type="entry name" value="WH-like_DNA-bd_sf"/>
</dbReference>
<dbReference type="InterPro" id="IPR009057">
    <property type="entry name" value="Homeodomain-like_sf"/>
</dbReference>
<feature type="domain" description="SIS" evidence="12">
    <location>
        <begin position="474"/>
        <end position="613"/>
    </location>
</feature>
<evidence type="ECO:0000256" key="8">
    <source>
        <dbReference type="ARBA" id="ARBA00023268"/>
    </source>
</evidence>
<keyword evidence="5" id="KW-0238">DNA-binding</keyword>
<dbReference type="SUPFAM" id="SSF46689">
    <property type="entry name" value="Homeodomain-like"/>
    <property type="match status" value="1"/>
</dbReference>
<dbReference type="Gene3D" id="3.40.50.10490">
    <property type="entry name" value="Glucose-6-phosphate isomerase like protein, domain 1"/>
    <property type="match status" value="1"/>
</dbReference>
<dbReference type="CDD" id="cd24008">
    <property type="entry name" value="ASKHA_NBD_GLK"/>
    <property type="match status" value="1"/>
</dbReference>
<dbReference type="InterPro" id="IPR001347">
    <property type="entry name" value="SIS_dom"/>
</dbReference>